<dbReference type="EMBL" id="UYIN01000013">
    <property type="protein sequence ID" value="VDG72481.1"/>
    <property type="molecule type" value="Genomic_DNA"/>
</dbReference>
<gene>
    <name evidence="1" type="ORF">NCTC10913_02804</name>
</gene>
<accession>A0ABY6SVZ5</accession>
<reference evidence="1 2" key="1">
    <citation type="submission" date="2018-11" db="EMBL/GenBank/DDBJ databases">
        <authorList>
            <consortium name="Pathogen Informatics"/>
        </authorList>
    </citation>
    <scope>NUCLEOTIDE SEQUENCE [LARGE SCALE GENOMIC DNA]</scope>
    <source>
        <strain evidence="1 2">NCTC10913</strain>
    </source>
</reference>
<evidence type="ECO:0000313" key="2">
    <source>
        <dbReference type="Proteomes" id="UP000277570"/>
    </source>
</evidence>
<name>A0ABY6SVZ5_9CLOT</name>
<dbReference type="Proteomes" id="UP000277570">
    <property type="component" value="Unassembled WGS sequence"/>
</dbReference>
<sequence>MAVLNVLISSINAQIEELNKAGYKLYDAENRDYFISKINYCKEDDRLIFDCREDK</sequence>
<comment type="caution">
    <text evidence="1">The sequence shown here is derived from an EMBL/GenBank/DDBJ whole genome shotgun (WGS) entry which is preliminary data.</text>
</comment>
<proteinExistence type="predicted"/>
<dbReference type="RefSeq" id="WP_185738736.1">
    <property type="nucleotide sequence ID" value="NZ_UYIN01000013.1"/>
</dbReference>
<keyword evidence="2" id="KW-1185">Reference proteome</keyword>
<protein>
    <submittedName>
        <fullName evidence="1">Uncharacterized protein</fullName>
    </submittedName>
</protein>
<organism evidence="1 2">
    <name type="scientific">Clostridium carnis</name>
    <dbReference type="NCBI Taxonomy" id="1530"/>
    <lineage>
        <taxon>Bacteria</taxon>
        <taxon>Bacillati</taxon>
        <taxon>Bacillota</taxon>
        <taxon>Clostridia</taxon>
        <taxon>Eubacteriales</taxon>
        <taxon>Clostridiaceae</taxon>
        <taxon>Clostridium</taxon>
    </lineage>
</organism>
<evidence type="ECO:0000313" key="1">
    <source>
        <dbReference type="EMBL" id="VDG72481.1"/>
    </source>
</evidence>